<accession>A0A835QY18</accession>
<name>A0A835QY18_VANPL</name>
<evidence type="ECO:0000256" key="1">
    <source>
        <dbReference type="SAM" id="MobiDB-lite"/>
    </source>
</evidence>
<dbReference type="Proteomes" id="UP000639772">
    <property type="component" value="Chromosome 6"/>
</dbReference>
<sequence>MEEDVLVMDAVSESGPGSMPGRSRHPLELISSSSSSSSSPSTLCQQPRAYFFKTESAAPGTVEFADLVPTASSRTGRKNCAVGFALRSRNRSVANKFQPLDRVSTAIVTSESFHRRRWVHRRRILELMFPVLLKRDHKEYGNQQEGKKQCSAARTADVVAGAILLMAALRS</sequence>
<reference evidence="2 3" key="1">
    <citation type="journal article" date="2020" name="Nat. Food">
        <title>A phased Vanilla planifolia genome enables genetic improvement of flavour and production.</title>
        <authorList>
            <person name="Hasing T."/>
            <person name="Tang H."/>
            <person name="Brym M."/>
            <person name="Khazi F."/>
            <person name="Huang T."/>
            <person name="Chambers A.H."/>
        </authorList>
    </citation>
    <scope>NUCLEOTIDE SEQUENCE [LARGE SCALE GENOMIC DNA]</scope>
    <source>
        <tissue evidence="2">Leaf</tissue>
    </source>
</reference>
<comment type="caution">
    <text evidence="2">The sequence shown here is derived from an EMBL/GenBank/DDBJ whole genome shotgun (WGS) entry which is preliminary data.</text>
</comment>
<organism evidence="2 3">
    <name type="scientific">Vanilla planifolia</name>
    <name type="common">Vanilla</name>
    <dbReference type="NCBI Taxonomy" id="51239"/>
    <lineage>
        <taxon>Eukaryota</taxon>
        <taxon>Viridiplantae</taxon>
        <taxon>Streptophyta</taxon>
        <taxon>Embryophyta</taxon>
        <taxon>Tracheophyta</taxon>
        <taxon>Spermatophyta</taxon>
        <taxon>Magnoliopsida</taxon>
        <taxon>Liliopsida</taxon>
        <taxon>Asparagales</taxon>
        <taxon>Orchidaceae</taxon>
        <taxon>Vanilloideae</taxon>
        <taxon>Vanilleae</taxon>
        <taxon>Vanilla</taxon>
    </lineage>
</organism>
<feature type="compositionally biased region" description="Low complexity" evidence="1">
    <location>
        <begin position="31"/>
        <end position="41"/>
    </location>
</feature>
<gene>
    <name evidence="2" type="ORF">HPP92_012919</name>
</gene>
<dbReference type="AlphaFoldDB" id="A0A835QY18"/>
<evidence type="ECO:0000313" key="2">
    <source>
        <dbReference type="EMBL" id="KAG0478200.1"/>
    </source>
</evidence>
<dbReference type="EMBL" id="JADCNM010000006">
    <property type="protein sequence ID" value="KAG0478200.1"/>
    <property type="molecule type" value="Genomic_DNA"/>
</dbReference>
<protein>
    <submittedName>
        <fullName evidence="2">Uncharacterized protein</fullName>
    </submittedName>
</protein>
<feature type="region of interest" description="Disordered" evidence="1">
    <location>
        <begin position="1"/>
        <end position="43"/>
    </location>
</feature>
<dbReference type="OrthoDB" id="782978at2759"/>
<proteinExistence type="predicted"/>
<evidence type="ECO:0000313" key="3">
    <source>
        <dbReference type="Proteomes" id="UP000639772"/>
    </source>
</evidence>